<dbReference type="Proteomes" id="UP000253664">
    <property type="component" value="Unassembled WGS sequence"/>
</dbReference>
<accession>A0A367L4Z5</accession>
<dbReference type="EMBL" id="LKCN02000014">
    <property type="protein sequence ID" value="RCI09500.1"/>
    <property type="molecule type" value="Genomic_DNA"/>
</dbReference>
<evidence type="ECO:0000313" key="2">
    <source>
        <dbReference type="Proteomes" id="UP000253664"/>
    </source>
</evidence>
<comment type="caution">
    <text evidence="1">The sequence shown here is derived from an EMBL/GenBank/DDBJ whole genome shotgun (WGS) entry which is preliminary data.</text>
</comment>
<proteinExistence type="predicted"/>
<gene>
    <name evidence="1" type="ORF">L249_3862</name>
</gene>
<reference evidence="1 2" key="1">
    <citation type="journal article" date="2015" name="BMC Genomics">
        <title>Insights from the genome of Ophiocordyceps polyrhachis-furcata to pathogenicity and host specificity in insect fungi.</title>
        <authorList>
            <person name="Wichadakul D."/>
            <person name="Kobmoo N."/>
            <person name="Ingsriswang S."/>
            <person name="Tangphatsornruang S."/>
            <person name="Chantasingh D."/>
            <person name="Luangsa-ard J.J."/>
            <person name="Eurwilaichitr L."/>
        </authorList>
    </citation>
    <scope>NUCLEOTIDE SEQUENCE [LARGE SCALE GENOMIC DNA]</scope>
    <source>
        <strain evidence="1 2">BCC 54312</strain>
    </source>
</reference>
<dbReference type="AlphaFoldDB" id="A0A367L4Z5"/>
<evidence type="ECO:0000313" key="1">
    <source>
        <dbReference type="EMBL" id="RCI09500.1"/>
    </source>
</evidence>
<sequence>MKAVGPAYSFNINSTHLAAQMNGRVSQTSTTAIQAVDHVNGDLLKYEVRTDDCGNSLAKCKYGNRACAVKLSMSWHKSLRARWGSNHLEPIPSISRCTCEAGHCDDLNCAMRRVCAKAGIAVGKHARQAESVLARAIAAALTHLSHTSLNWLLADAVLPPEFLTAAIGNVWPLAERMASLYALLRRSLIRIDGIRAGLDNDIMVALLTHDSTLMMVLSNLVSLYLFDQYKVMSFGEQMSPELKLAVEAARAGYDGPVQLKRGNEHICMRAAAPGFAVPRHLQWLLSSISSGGTVAATVLWPCEGSDTIEAGGDDISFYLETRLTAWPAVKMTAKDVQEVVGRIGDNGAERGLGALMALDYTILHHAQEVHQSFLDPLQGSINIGRYRRVEDLPFSAARVLFFELAEHGLYQYMVDDLRASDTKIPYDGVLMSDLLHRVQDWGIEVGSGESLQTMLGLLRASYDAVAGLCICGHVERVWVLVVTWVDHVLATQPLARTTGVAVMSALWIYTTGRHPAFVWERLGREHKCCARLRCLISRRLPNSGGVMADMRDLARIYGQWDEAKMTTPLMARIGDEPEGPVGCDECRLPDRLAAWLRVPGMVAEEGATAMQTLTATYIVHLATCQATARRKRRALLVRMFCKYMCSPGMFYVSLGRMSERGIYESARLDGDFFLGDYFQLQLSVLFLSFTDVYLLVLEDVREEFASKAKQQSALPPPLSFFLTFDRHGGTHQGFQDEAAGIENHTSLAAFRQAAMGPRGPEPGGSNAKRARCRLADGTKPLNSWLRIPGWNNKTGVAFQRRHLQQITPSDDKQRPTAIIITIRPADNTKSDTRIL</sequence>
<keyword evidence="2" id="KW-1185">Reference proteome</keyword>
<organism evidence="1 2">
    <name type="scientific">Ophiocordyceps polyrhachis-furcata BCC 54312</name>
    <dbReference type="NCBI Taxonomy" id="1330021"/>
    <lineage>
        <taxon>Eukaryota</taxon>
        <taxon>Fungi</taxon>
        <taxon>Dikarya</taxon>
        <taxon>Ascomycota</taxon>
        <taxon>Pezizomycotina</taxon>
        <taxon>Sordariomycetes</taxon>
        <taxon>Hypocreomycetidae</taxon>
        <taxon>Hypocreales</taxon>
        <taxon>Ophiocordycipitaceae</taxon>
        <taxon>Ophiocordyceps</taxon>
    </lineage>
</organism>
<dbReference type="OrthoDB" id="4918056at2759"/>
<protein>
    <submittedName>
        <fullName evidence="1">Uncharacterized protein</fullName>
    </submittedName>
</protein>
<name>A0A367L4Z5_9HYPO</name>